<dbReference type="AlphaFoldDB" id="A0A2U3EGY8"/>
<dbReference type="Proteomes" id="UP000245956">
    <property type="component" value="Unassembled WGS sequence"/>
</dbReference>
<comment type="caution">
    <text evidence="2">The sequence shown here is derived from an EMBL/GenBank/DDBJ whole genome shotgun (WGS) entry which is preliminary data.</text>
</comment>
<feature type="region of interest" description="Disordered" evidence="1">
    <location>
        <begin position="162"/>
        <end position="181"/>
    </location>
</feature>
<evidence type="ECO:0000313" key="3">
    <source>
        <dbReference type="Proteomes" id="UP000245956"/>
    </source>
</evidence>
<feature type="region of interest" description="Disordered" evidence="1">
    <location>
        <begin position="209"/>
        <end position="228"/>
    </location>
</feature>
<name>A0A2U3EGY8_PURLI</name>
<protein>
    <submittedName>
        <fullName evidence="2">Uncharacterized protein</fullName>
    </submittedName>
</protein>
<reference evidence="2 3" key="1">
    <citation type="journal article" date="2016" name="Front. Microbiol.">
        <title>Genome and transcriptome sequences reveal the specific parasitism of the nematophagous Purpureocillium lilacinum 36-1.</title>
        <authorList>
            <person name="Xie J."/>
            <person name="Li S."/>
            <person name="Mo C."/>
            <person name="Xiao X."/>
            <person name="Peng D."/>
            <person name="Wang G."/>
            <person name="Xiao Y."/>
        </authorList>
    </citation>
    <scope>NUCLEOTIDE SEQUENCE [LARGE SCALE GENOMIC DNA]</scope>
    <source>
        <strain evidence="2 3">36-1</strain>
    </source>
</reference>
<evidence type="ECO:0000256" key="1">
    <source>
        <dbReference type="SAM" id="MobiDB-lite"/>
    </source>
</evidence>
<organism evidence="2 3">
    <name type="scientific">Purpureocillium lilacinum</name>
    <name type="common">Paecilomyces lilacinus</name>
    <dbReference type="NCBI Taxonomy" id="33203"/>
    <lineage>
        <taxon>Eukaryota</taxon>
        <taxon>Fungi</taxon>
        <taxon>Dikarya</taxon>
        <taxon>Ascomycota</taxon>
        <taxon>Pezizomycotina</taxon>
        <taxon>Sordariomycetes</taxon>
        <taxon>Hypocreomycetidae</taxon>
        <taxon>Hypocreales</taxon>
        <taxon>Ophiocordycipitaceae</taxon>
        <taxon>Purpureocillium</taxon>
    </lineage>
</organism>
<accession>A0A2U3EGY8</accession>
<gene>
    <name evidence="2" type="ORF">PCL_09047</name>
</gene>
<proteinExistence type="predicted"/>
<evidence type="ECO:0000313" key="2">
    <source>
        <dbReference type="EMBL" id="PWI73771.1"/>
    </source>
</evidence>
<sequence>MGSLCSGRDPAATSGGVATTVAAWVAECERALSRALQCSTAKGGIRSCGSDGRELIGHWWTMQWALFLCHRILPPRDPFSHPRRRRSYRWIMVATAASLGGKQPSTRLLGRDAAVLSWNSSAPMGGGVGIPVAARHGSSRAIQRGLRRPRLPRAVRNAVDPAENLEIETQAPTQPGCRGSSARSMGEVMVACAGLAVGAMAGHHTVSTVDQREALPSTPRCRIPPDPSRPRVGTLFIAAVCRTLPGLQPSIPRRASAGPDWRHTLAAMARRWAQPRFDEGLQRRGAPPHLDSVALRHVRPRSATQANTRAAGTSAANLQMMSVCARVGPRGRVHDSTSGLSPMPSEEMASFRLLLQLVSKVRWRVAGAGGRFWEADGLAAVTFDGFLPASGAVAADSIDARRLGRGARWRAGWRAGAPQPATSAFASLLWASATGTSSSQASNAWRKATQGLQVDGQDRYLILKYHQTFQPGAYVAAHPLAHSRNSYFSCDACVNGAQGRPHQPNLLRDWHQRGLSNTYAHGSRSSSSPDRKTGNVYEVACESNFALSCSASTNGQGARRRLLGGTFDPCFGQMDATCRMSQMLRRLAAARHDKLSLDGATDTTLCSYSAVRYSTSYTPPRIVPEVESHHASSGGASRLCWPSANSSGQPQPQISPSPAISAMGVIATF</sequence>
<dbReference type="EMBL" id="LCWV01000004">
    <property type="protein sequence ID" value="PWI73771.1"/>
    <property type="molecule type" value="Genomic_DNA"/>
</dbReference>